<evidence type="ECO:0000313" key="2">
    <source>
        <dbReference type="EMBL" id="WAR22985.1"/>
    </source>
</evidence>
<organism evidence="2 3">
    <name type="scientific">Mya arenaria</name>
    <name type="common">Soft-shell clam</name>
    <dbReference type="NCBI Taxonomy" id="6604"/>
    <lineage>
        <taxon>Eukaryota</taxon>
        <taxon>Metazoa</taxon>
        <taxon>Spiralia</taxon>
        <taxon>Lophotrochozoa</taxon>
        <taxon>Mollusca</taxon>
        <taxon>Bivalvia</taxon>
        <taxon>Autobranchia</taxon>
        <taxon>Heteroconchia</taxon>
        <taxon>Euheterodonta</taxon>
        <taxon>Imparidentia</taxon>
        <taxon>Neoheterodontei</taxon>
        <taxon>Myida</taxon>
        <taxon>Myoidea</taxon>
        <taxon>Myidae</taxon>
        <taxon>Mya</taxon>
    </lineage>
</organism>
<name>A0ABY7FLA7_MYAAR</name>
<feature type="non-terminal residue" evidence="2">
    <location>
        <position position="1"/>
    </location>
</feature>
<evidence type="ECO:0000313" key="3">
    <source>
        <dbReference type="Proteomes" id="UP001164746"/>
    </source>
</evidence>
<feature type="region of interest" description="Disordered" evidence="1">
    <location>
        <begin position="37"/>
        <end position="69"/>
    </location>
</feature>
<gene>
    <name evidence="2" type="ORF">MAR_036654</name>
</gene>
<accession>A0ABY7FLA7</accession>
<feature type="compositionally biased region" description="Basic and acidic residues" evidence="1">
    <location>
        <begin position="60"/>
        <end position="69"/>
    </location>
</feature>
<sequence>VKQLPARISKEKTNRDKIHGDQWLMVKEMPDKLLKVRSPIESVRGNQEVVPVPTSSRNRNQLETKGRKR</sequence>
<keyword evidence="3" id="KW-1185">Reference proteome</keyword>
<reference evidence="2" key="1">
    <citation type="submission" date="2022-11" db="EMBL/GenBank/DDBJ databases">
        <title>Centuries of genome instability and evolution in soft-shell clam transmissible cancer (bioRxiv).</title>
        <authorList>
            <person name="Hart S.F.M."/>
            <person name="Yonemitsu M.A."/>
            <person name="Giersch R.M."/>
            <person name="Beal B.F."/>
            <person name="Arriagada G."/>
            <person name="Davis B.W."/>
            <person name="Ostrander E.A."/>
            <person name="Goff S.P."/>
            <person name="Metzger M.J."/>
        </authorList>
    </citation>
    <scope>NUCLEOTIDE SEQUENCE</scope>
    <source>
        <strain evidence="2">MELC-2E11</strain>
        <tissue evidence="2">Siphon/mantle</tissue>
    </source>
</reference>
<dbReference type="EMBL" id="CP111024">
    <property type="protein sequence ID" value="WAR22985.1"/>
    <property type="molecule type" value="Genomic_DNA"/>
</dbReference>
<feature type="non-terminal residue" evidence="2">
    <location>
        <position position="69"/>
    </location>
</feature>
<protein>
    <submittedName>
        <fullName evidence="2">Uncharacterized protein</fullName>
    </submittedName>
</protein>
<proteinExistence type="predicted"/>
<dbReference type="Proteomes" id="UP001164746">
    <property type="component" value="Chromosome 13"/>
</dbReference>
<evidence type="ECO:0000256" key="1">
    <source>
        <dbReference type="SAM" id="MobiDB-lite"/>
    </source>
</evidence>